<gene>
    <name evidence="2" type="ORF">CD158_00305</name>
</gene>
<comment type="caution">
    <text evidence="2">The sequence shown here is derived from an EMBL/GenBank/DDBJ whole genome shotgun (WGS) entry which is preliminary data.</text>
</comment>
<feature type="region of interest" description="Disordered" evidence="1">
    <location>
        <begin position="1"/>
        <end position="20"/>
    </location>
</feature>
<dbReference type="Gene3D" id="3.40.630.100">
    <property type="entry name" value="Poly-gamma-glutamate hydrolase, zinc-binding motif"/>
    <property type="match status" value="1"/>
</dbReference>
<accession>A0AAP8PRJ4</accession>
<proteinExistence type="predicted"/>
<dbReference type="GeneID" id="64982379"/>
<protein>
    <recommendedName>
        <fullName evidence="4">Phage-related replication protein</fullName>
    </recommendedName>
</protein>
<evidence type="ECO:0000313" key="2">
    <source>
        <dbReference type="EMBL" id="PNZ69575.1"/>
    </source>
</evidence>
<dbReference type="Pfam" id="PF05908">
    <property type="entry name" value="Gamma_PGA_hydro"/>
    <property type="match status" value="1"/>
</dbReference>
<feature type="compositionally biased region" description="Basic and acidic residues" evidence="1">
    <location>
        <begin position="1"/>
        <end position="18"/>
    </location>
</feature>
<organism evidence="2 3">
    <name type="scientific">Staphylococcus auricularis</name>
    <dbReference type="NCBI Taxonomy" id="29379"/>
    <lineage>
        <taxon>Bacteria</taxon>
        <taxon>Bacillati</taxon>
        <taxon>Bacillota</taxon>
        <taxon>Bacilli</taxon>
        <taxon>Bacillales</taxon>
        <taxon>Staphylococcaceae</taxon>
        <taxon>Staphylococcus</taxon>
    </lineage>
</organism>
<dbReference type="Proteomes" id="UP000242470">
    <property type="component" value="Unassembled WGS sequence"/>
</dbReference>
<dbReference type="EMBL" id="PPQW01000002">
    <property type="protein sequence ID" value="PNZ69575.1"/>
    <property type="molecule type" value="Genomic_DNA"/>
</dbReference>
<evidence type="ECO:0000313" key="3">
    <source>
        <dbReference type="Proteomes" id="UP000242470"/>
    </source>
</evidence>
<evidence type="ECO:0008006" key="4">
    <source>
        <dbReference type="Google" id="ProtNLM"/>
    </source>
</evidence>
<reference evidence="2 3" key="1">
    <citation type="submission" date="2017-08" db="EMBL/GenBank/DDBJ databases">
        <title>Draft genome sequences of 64 type strains of genus Staph aureus.</title>
        <authorList>
            <person name="Cole K."/>
            <person name="Golubchik T."/>
            <person name="Russell J."/>
            <person name="Foster D."/>
            <person name="Llewelyn M."/>
            <person name="Wilson D."/>
            <person name="Crook D."/>
            <person name="Paul J."/>
        </authorList>
    </citation>
    <scope>NUCLEOTIDE SEQUENCE [LARGE SCALE GENOMIC DNA]</scope>
    <source>
        <strain evidence="2 3">NCTC 12101</strain>
    </source>
</reference>
<dbReference type="RefSeq" id="WP_059106900.1">
    <property type="nucleotide sequence ID" value="NZ_AP024589.1"/>
</dbReference>
<evidence type="ECO:0000256" key="1">
    <source>
        <dbReference type="SAM" id="MobiDB-lite"/>
    </source>
</evidence>
<dbReference type="AlphaFoldDB" id="A0AAP8PRJ4"/>
<dbReference type="InterPro" id="IPR038128">
    <property type="entry name" value="Gamma_PGA_hydro_sf"/>
</dbReference>
<sequence length="207" mass="22679">MADKFKSMTELMEQTREGDDWEVQAEDRSSNAIITAIHGGGIEPGTTELAALTAAKGNFDFYSFKGTRSKGNQDLHVTSTHYDEPTIKDKIKYKDIAVAIHGCDGDGEVVYLGGKDEELIATIKEALEDIGVTVDTAPDHISGDKDKNINNCGKSGQGVQLELTPSLRKSFFKDGKYGKSSREDEENWDDYLHQFADALVKAVNARG</sequence>
<name>A0AAP8PRJ4_9STAP</name>
<dbReference type="InterPro" id="IPR008585">
    <property type="entry name" value="Gamma_PGA_hydro"/>
</dbReference>